<comment type="catalytic activity">
    <reaction evidence="1">
        <text>ATP + protein L-histidine = ADP + protein N-phospho-L-histidine.</text>
        <dbReference type="EC" id="2.7.13.3"/>
    </reaction>
</comment>
<protein>
    <recommendedName>
        <fullName evidence="3">histidine kinase</fullName>
        <ecNumber evidence="3">2.7.13.3</ecNumber>
    </recommendedName>
</protein>
<dbReference type="InterPro" id="IPR050428">
    <property type="entry name" value="TCS_sensor_his_kinase"/>
</dbReference>
<evidence type="ECO:0000256" key="1">
    <source>
        <dbReference type="ARBA" id="ARBA00000085"/>
    </source>
</evidence>
<dbReference type="SMART" id="SM00387">
    <property type="entry name" value="HATPase_c"/>
    <property type="match status" value="1"/>
</dbReference>
<dbReference type="EMBL" id="JADGMQ010000007">
    <property type="protein sequence ID" value="MBI1621201.1"/>
    <property type="molecule type" value="Genomic_DNA"/>
</dbReference>
<dbReference type="EC" id="2.7.13.3" evidence="3"/>
<reference evidence="12 13" key="1">
    <citation type="submission" date="2020-10" db="EMBL/GenBank/DDBJ databases">
        <title>Aquamicrobium zhengzhouensis sp. nov., a exopolysaccharide producing bacterium isolated from farmland soil.</title>
        <authorList>
            <person name="Wang X."/>
        </authorList>
    </citation>
    <scope>NUCLEOTIDE SEQUENCE [LARGE SCALE GENOMIC DNA]</scope>
    <source>
        <strain evidence="13">cd-1</strain>
    </source>
</reference>
<dbReference type="Gene3D" id="1.10.287.130">
    <property type="match status" value="1"/>
</dbReference>
<evidence type="ECO:0000256" key="7">
    <source>
        <dbReference type="ARBA" id="ARBA00022777"/>
    </source>
</evidence>
<feature type="transmembrane region" description="Helical" evidence="10">
    <location>
        <begin position="163"/>
        <end position="186"/>
    </location>
</feature>
<evidence type="ECO:0000259" key="11">
    <source>
        <dbReference type="PROSITE" id="PS50109"/>
    </source>
</evidence>
<dbReference type="CDD" id="cd00082">
    <property type="entry name" value="HisKA"/>
    <property type="match status" value="1"/>
</dbReference>
<accession>A0ABS0SD55</accession>
<gene>
    <name evidence="12" type="ORF">IOD40_11065</name>
</gene>
<dbReference type="InterPro" id="IPR003661">
    <property type="entry name" value="HisK_dim/P_dom"/>
</dbReference>
<dbReference type="InterPro" id="IPR036890">
    <property type="entry name" value="HATPase_C_sf"/>
</dbReference>
<dbReference type="RefSeq" id="WP_198476603.1">
    <property type="nucleotide sequence ID" value="NZ_JADGMQ010000007.1"/>
</dbReference>
<evidence type="ECO:0000313" key="13">
    <source>
        <dbReference type="Proteomes" id="UP000601789"/>
    </source>
</evidence>
<dbReference type="InterPro" id="IPR004358">
    <property type="entry name" value="Sig_transdc_His_kin-like_C"/>
</dbReference>
<evidence type="ECO:0000256" key="5">
    <source>
        <dbReference type="ARBA" id="ARBA00022679"/>
    </source>
</evidence>
<evidence type="ECO:0000256" key="9">
    <source>
        <dbReference type="ARBA" id="ARBA00023136"/>
    </source>
</evidence>
<keyword evidence="7 12" id="KW-0418">Kinase</keyword>
<keyword evidence="6 10" id="KW-0812">Transmembrane</keyword>
<evidence type="ECO:0000256" key="6">
    <source>
        <dbReference type="ARBA" id="ARBA00022692"/>
    </source>
</evidence>
<dbReference type="PANTHER" id="PTHR45436:SF5">
    <property type="entry name" value="SENSOR HISTIDINE KINASE TRCS"/>
    <property type="match status" value="1"/>
</dbReference>
<evidence type="ECO:0000256" key="4">
    <source>
        <dbReference type="ARBA" id="ARBA00022553"/>
    </source>
</evidence>
<name>A0ABS0SD55_9HYPH</name>
<evidence type="ECO:0000313" key="12">
    <source>
        <dbReference type="EMBL" id="MBI1621201.1"/>
    </source>
</evidence>
<keyword evidence="5" id="KW-0808">Transferase</keyword>
<dbReference type="SUPFAM" id="SSF47384">
    <property type="entry name" value="Homodimeric domain of signal transducing histidine kinase"/>
    <property type="match status" value="1"/>
</dbReference>
<keyword evidence="9 10" id="KW-0472">Membrane</keyword>
<dbReference type="InterPro" id="IPR005467">
    <property type="entry name" value="His_kinase_dom"/>
</dbReference>
<organism evidence="12 13">
    <name type="scientific">Aquamicrobium zhengzhouense</name>
    <dbReference type="NCBI Taxonomy" id="2781738"/>
    <lineage>
        <taxon>Bacteria</taxon>
        <taxon>Pseudomonadati</taxon>
        <taxon>Pseudomonadota</taxon>
        <taxon>Alphaproteobacteria</taxon>
        <taxon>Hyphomicrobiales</taxon>
        <taxon>Phyllobacteriaceae</taxon>
        <taxon>Aquamicrobium</taxon>
    </lineage>
</organism>
<sequence>MRGSSLRFRLAALGALAVILSLTAAGYVLVHLFSIHVERQALAEMEFQLEQVIAAIQEQEDGFHFAAQPLNDPRFARPYGGRYWQVDANNQTLRSRSLWDYELPRTDLQPGSIQTTNLPGPDGEQLLALRRHVQFPSGAKAVVSTAMNATELSQARREFSQDLYPYIILLGAFLIVGQLFQLTYGLRPLRRIGSHIAALRSGDEKRMGDDWPQEMKPLAREIDGLLEAREAAIEKARFRAADLAHGLKTPLQALMGEASRLRQRGEDDPANAIEGVTEAMQAHVERELARARAALSPGHARAEIADVVDRVLGVLKRTPRGKEIDWHLDVPDHLSAALDPADLAEAVGALAENAMRHAVSAVTIRAGDADEFVELHIIDDGEGPANKDLVDLAQRGMRLDQSSNGTGFGLSIAKDIAEAAGGWLTMSPRDPGVCFTLSLPTKLI</sequence>
<evidence type="ECO:0000256" key="10">
    <source>
        <dbReference type="SAM" id="Phobius"/>
    </source>
</evidence>
<dbReference type="Gene3D" id="3.30.565.10">
    <property type="entry name" value="Histidine kinase-like ATPase, C-terminal domain"/>
    <property type="match status" value="1"/>
</dbReference>
<keyword evidence="8 10" id="KW-1133">Transmembrane helix</keyword>
<keyword evidence="4" id="KW-0597">Phosphoprotein</keyword>
<comment type="caution">
    <text evidence="12">The sequence shown here is derived from an EMBL/GenBank/DDBJ whole genome shotgun (WGS) entry which is preliminary data.</text>
</comment>
<dbReference type="SUPFAM" id="SSF55874">
    <property type="entry name" value="ATPase domain of HSP90 chaperone/DNA topoisomerase II/histidine kinase"/>
    <property type="match status" value="1"/>
</dbReference>
<keyword evidence="13" id="KW-1185">Reference proteome</keyword>
<evidence type="ECO:0000256" key="2">
    <source>
        <dbReference type="ARBA" id="ARBA00004370"/>
    </source>
</evidence>
<dbReference type="PROSITE" id="PS50109">
    <property type="entry name" value="HIS_KIN"/>
    <property type="match status" value="1"/>
</dbReference>
<evidence type="ECO:0000256" key="8">
    <source>
        <dbReference type="ARBA" id="ARBA00022989"/>
    </source>
</evidence>
<evidence type="ECO:0000256" key="3">
    <source>
        <dbReference type="ARBA" id="ARBA00012438"/>
    </source>
</evidence>
<dbReference type="PANTHER" id="PTHR45436">
    <property type="entry name" value="SENSOR HISTIDINE KINASE YKOH"/>
    <property type="match status" value="1"/>
</dbReference>
<dbReference type="InterPro" id="IPR003594">
    <property type="entry name" value="HATPase_dom"/>
</dbReference>
<proteinExistence type="predicted"/>
<dbReference type="Proteomes" id="UP000601789">
    <property type="component" value="Unassembled WGS sequence"/>
</dbReference>
<dbReference type="InterPro" id="IPR036097">
    <property type="entry name" value="HisK_dim/P_sf"/>
</dbReference>
<feature type="domain" description="Histidine kinase" evidence="11">
    <location>
        <begin position="242"/>
        <end position="443"/>
    </location>
</feature>
<dbReference type="Pfam" id="PF02518">
    <property type="entry name" value="HATPase_c"/>
    <property type="match status" value="1"/>
</dbReference>
<dbReference type="PRINTS" id="PR00344">
    <property type="entry name" value="BCTRLSENSOR"/>
</dbReference>
<comment type="subcellular location">
    <subcellularLocation>
        <location evidence="2">Membrane</location>
    </subcellularLocation>
</comment>
<dbReference type="GO" id="GO:0016301">
    <property type="term" value="F:kinase activity"/>
    <property type="evidence" value="ECO:0007669"/>
    <property type="project" value="UniProtKB-KW"/>
</dbReference>